<sequence>MMRSVPCCNNICGLNLRHHHASQARVAFNPLKHGFSFSAKGVMQLQSLVISARVHSKLHQAMNDNLVQGAPPPPTPNSPSWAKWLLQLMMSLVMPFWKLSGGQLLKIGYKAETVLDIAEEVAEVVEDVAEAVEKAASQVSDNLPGAGMLKDAAEWVEDASEDLAEGARLATNIIRKVDEIKDGLEDEVENLFDMPHTDRIDLVGEETKLKEK</sequence>
<evidence type="ECO:0000313" key="2">
    <source>
        <dbReference type="Proteomes" id="UP001234297"/>
    </source>
</evidence>
<dbReference type="Proteomes" id="UP001234297">
    <property type="component" value="Chromosome 7"/>
</dbReference>
<reference evidence="1 2" key="1">
    <citation type="journal article" date="2022" name="Hortic Res">
        <title>A haplotype resolved chromosomal level avocado genome allows analysis of novel avocado genes.</title>
        <authorList>
            <person name="Nath O."/>
            <person name="Fletcher S.J."/>
            <person name="Hayward A."/>
            <person name="Shaw L.M."/>
            <person name="Masouleh A.K."/>
            <person name="Furtado A."/>
            <person name="Henry R.J."/>
            <person name="Mitter N."/>
        </authorList>
    </citation>
    <scope>NUCLEOTIDE SEQUENCE [LARGE SCALE GENOMIC DNA]</scope>
    <source>
        <strain evidence="2">cv. Hass</strain>
    </source>
</reference>
<organism evidence="1 2">
    <name type="scientific">Persea americana</name>
    <name type="common">Avocado</name>
    <dbReference type="NCBI Taxonomy" id="3435"/>
    <lineage>
        <taxon>Eukaryota</taxon>
        <taxon>Viridiplantae</taxon>
        <taxon>Streptophyta</taxon>
        <taxon>Embryophyta</taxon>
        <taxon>Tracheophyta</taxon>
        <taxon>Spermatophyta</taxon>
        <taxon>Magnoliopsida</taxon>
        <taxon>Magnoliidae</taxon>
        <taxon>Laurales</taxon>
        <taxon>Lauraceae</taxon>
        <taxon>Persea</taxon>
    </lineage>
</organism>
<gene>
    <name evidence="1" type="ORF">MRB53_023386</name>
</gene>
<dbReference type="EMBL" id="CM056815">
    <property type="protein sequence ID" value="KAJ8630063.1"/>
    <property type="molecule type" value="Genomic_DNA"/>
</dbReference>
<evidence type="ECO:0000313" key="1">
    <source>
        <dbReference type="EMBL" id="KAJ8630063.1"/>
    </source>
</evidence>
<proteinExistence type="predicted"/>
<name>A0ACC2LA92_PERAE</name>
<accession>A0ACC2LA92</accession>
<comment type="caution">
    <text evidence="1">The sequence shown here is derived from an EMBL/GenBank/DDBJ whole genome shotgun (WGS) entry which is preliminary data.</text>
</comment>
<keyword evidence="2" id="KW-1185">Reference proteome</keyword>
<protein>
    <submittedName>
        <fullName evidence="1">Uncharacterized protein</fullName>
    </submittedName>
</protein>